<protein>
    <submittedName>
        <fullName evidence="1">Uncharacterized protein</fullName>
    </submittedName>
</protein>
<dbReference type="InParanoid" id="K3Z1R1"/>
<dbReference type="EnsemblPlants" id="KQL30433">
    <property type="protein sequence ID" value="KQL30433"/>
    <property type="gene ID" value="SETIT_020479mg"/>
</dbReference>
<dbReference type="EMBL" id="AGNK02000428">
    <property type="status" value="NOT_ANNOTATED_CDS"/>
    <property type="molecule type" value="Genomic_DNA"/>
</dbReference>
<organism evidence="1 2">
    <name type="scientific">Setaria italica</name>
    <name type="common">Foxtail millet</name>
    <name type="synonym">Panicum italicum</name>
    <dbReference type="NCBI Taxonomy" id="4555"/>
    <lineage>
        <taxon>Eukaryota</taxon>
        <taxon>Viridiplantae</taxon>
        <taxon>Streptophyta</taxon>
        <taxon>Embryophyta</taxon>
        <taxon>Tracheophyta</taxon>
        <taxon>Spermatophyta</taxon>
        <taxon>Magnoliopsida</taxon>
        <taxon>Liliopsida</taxon>
        <taxon>Poales</taxon>
        <taxon>Poaceae</taxon>
        <taxon>PACMAD clade</taxon>
        <taxon>Panicoideae</taxon>
        <taxon>Panicodae</taxon>
        <taxon>Paniceae</taxon>
        <taxon>Cenchrinae</taxon>
        <taxon>Setaria</taxon>
    </lineage>
</organism>
<dbReference type="HOGENOM" id="CLU_2282341_0_0_1"/>
<name>K3Z1R1_SETIT</name>
<keyword evidence="2" id="KW-1185">Reference proteome</keyword>
<dbReference type="Proteomes" id="UP000004995">
    <property type="component" value="Unassembled WGS sequence"/>
</dbReference>
<sequence>MYCVKRIILLTWLKVSTTNRLIAHAEPSKARNLVNLYHTCSALSASKNRSSKMCHCHVSLTDPKAIDVRDIYMLIKCIPVFSLQLQTQLLWMANQIFSFIFI</sequence>
<proteinExistence type="predicted"/>
<dbReference type="Gramene" id="KQL30433">
    <property type="protein sequence ID" value="KQL30433"/>
    <property type="gene ID" value="SETIT_020479mg"/>
</dbReference>
<reference evidence="1" key="2">
    <citation type="submission" date="2018-08" db="UniProtKB">
        <authorList>
            <consortium name="EnsemblPlants"/>
        </authorList>
    </citation>
    <scope>IDENTIFICATION</scope>
    <source>
        <strain evidence="1">Yugu1</strain>
    </source>
</reference>
<evidence type="ECO:0000313" key="1">
    <source>
        <dbReference type="EnsemblPlants" id="KQL30433"/>
    </source>
</evidence>
<accession>K3Z1R1</accession>
<reference evidence="2" key="1">
    <citation type="journal article" date="2012" name="Nat. Biotechnol.">
        <title>Reference genome sequence of the model plant Setaria.</title>
        <authorList>
            <person name="Bennetzen J.L."/>
            <person name="Schmutz J."/>
            <person name="Wang H."/>
            <person name="Percifield R."/>
            <person name="Hawkins J."/>
            <person name="Pontaroli A.C."/>
            <person name="Estep M."/>
            <person name="Feng L."/>
            <person name="Vaughn J.N."/>
            <person name="Grimwood J."/>
            <person name="Jenkins J."/>
            <person name="Barry K."/>
            <person name="Lindquist E."/>
            <person name="Hellsten U."/>
            <person name="Deshpande S."/>
            <person name="Wang X."/>
            <person name="Wu X."/>
            <person name="Mitros T."/>
            <person name="Triplett J."/>
            <person name="Yang X."/>
            <person name="Ye C.Y."/>
            <person name="Mauro-Herrera M."/>
            <person name="Wang L."/>
            <person name="Li P."/>
            <person name="Sharma M."/>
            <person name="Sharma R."/>
            <person name="Ronald P.C."/>
            <person name="Panaud O."/>
            <person name="Kellogg E.A."/>
            <person name="Brutnell T.P."/>
            <person name="Doust A.N."/>
            <person name="Tuskan G.A."/>
            <person name="Rokhsar D."/>
            <person name="Devos K.M."/>
        </authorList>
    </citation>
    <scope>NUCLEOTIDE SEQUENCE [LARGE SCALE GENOMIC DNA]</scope>
    <source>
        <strain evidence="2">cv. Yugu1</strain>
    </source>
</reference>
<evidence type="ECO:0000313" key="2">
    <source>
        <dbReference type="Proteomes" id="UP000004995"/>
    </source>
</evidence>
<dbReference type="AlphaFoldDB" id="K3Z1R1"/>